<feature type="region of interest" description="Disordered" evidence="1">
    <location>
        <begin position="212"/>
        <end position="236"/>
    </location>
</feature>
<dbReference type="Gene3D" id="3.40.50.150">
    <property type="entry name" value="Vaccinia Virus protein VP39"/>
    <property type="match status" value="1"/>
</dbReference>
<name>A0A5C8KN14_9GAMM</name>
<dbReference type="GO" id="GO:0032259">
    <property type="term" value="P:methylation"/>
    <property type="evidence" value="ECO:0007669"/>
    <property type="project" value="UniProtKB-KW"/>
</dbReference>
<dbReference type="EMBL" id="VRTS01000008">
    <property type="protein sequence ID" value="TXK60678.1"/>
    <property type="molecule type" value="Genomic_DNA"/>
</dbReference>
<keyword evidence="2" id="KW-0808">Transferase</keyword>
<keyword evidence="2" id="KW-0489">Methyltransferase</keyword>
<dbReference type="InterPro" id="IPR029063">
    <property type="entry name" value="SAM-dependent_MTases_sf"/>
</dbReference>
<gene>
    <name evidence="2" type="ORF">FU658_11025</name>
</gene>
<dbReference type="PIRSF" id="PIRSF031679">
    <property type="entry name" value="Mtase_Alr7345_prd"/>
    <property type="match status" value="1"/>
</dbReference>
<comment type="caution">
    <text evidence="2">The sequence shown here is derived from an EMBL/GenBank/DDBJ whole genome shotgun (WGS) entry which is preliminary data.</text>
</comment>
<evidence type="ECO:0000256" key="1">
    <source>
        <dbReference type="SAM" id="MobiDB-lite"/>
    </source>
</evidence>
<organism evidence="2 3">
    <name type="scientific">Alkalisalibacterium limincola</name>
    <dbReference type="NCBI Taxonomy" id="2699169"/>
    <lineage>
        <taxon>Bacteria</taxon>
        <taxon>Pseudomonadati</taxon>
        <taxon>Pseudomonadota</taxon>
        <taxon>Gammaproteobacteria</taxon>
        <taxon>Lysobacterales</taxon>
        <taxon>Lysobacteraceae</taxon>
        <taxon>Alkalisalibacterium</taxon>
    </lineage>
</organism>
<evidence type="ECO:0000313" key="2">
    <source>
        <dbReference type="EMBL" id="TXK60678.1"/>
    </source>
</evidence>
<dbReference type="GO" id="GO:0008168">
    <property type="term" value="F:methyltransferase activity"/>
    <property type="evidence" value="ECO:0007669"/>
    <property type="project" value="UniProtKB-KW"/>
</dbReference>
<evidence type="ECO:0000313" key="3">
    <source>
        <dbReference type="Proteomes" id="UP000321248"/>
    </source>
</evidence>
<keyword evidence="3" id="KW-1185">Reference proteome</keyword>
<dbReference type="OrthoDB" id="9801692at2"/>
<feature type="non-terminal residue" evidence="2">
    <location>
        <position position="1"/>
    </location>
</feature>
<reference evidence="2 3" key="1">
    <citation type="submission" date="2019-08" db="EMBL/GenBank/DDBJ databases">
        <authorList>
            <person name="Karlyshev A.V."/>
        </authorList>
    </citation>
    <scope>NUCLEOTIDE SEQUENCE [LARGE SCALE GENOMIC DNA]</scope>
    <source>
        <strain evidence="2 3">Alg18-2.2</strain>
    </source>
</reference>
<sequence length="260" mass="28331">PAPAERAERADSGAIDAAVAGEWRNADFRERDQYRRPAQTLAFFGIQPSHTLVEITPGGGWYTEILAPLVREDGSYVAAVVDPERATSDSARDYATRQNAQLREKLAAHPEVYGPATVHPYDPADPVFGEPGSADAVVTFRNVHNWRMGGNAEAMFRGFYDVLAPGGVLGVVEHRAEGAVPDDDRSGYVGQEQVVALAAAAGFVLEEASEINANPADTRDHPNGVWTLPPSNRHDEADAERYAEIGESDRMTLRFRKPHQ</sequence>
<dbReference type="Proteomes" id="UP000321248">
    <property type="component" value="Unassembled WGS sequence"/>
</dbReference>
<dbReference type="InterPro" id="IPR016980">
    <property type="entry name" value="S-AdoMet-dep_MeTrfase_Alr7345"/>
</dbReference>
<accession>A0A5C8KN14</accession>
<proteinExistence type="predicted"/>
<dbReference type="AlphaFoldDB" id="A0A5C8KN14"/>
<protein>
    <submittedName>
        <fullName evidence="2">Class I SAM-dependent methyltransferase</fullName>
    </submittedName>
</protein>
<dbReference type="RefSeq" id="WP_147892137.1">
    <property type="nucleotide sequence ID" value="NZ_VRTS01000008.1"/>
</dbReference>
<dbReference type="SUPFAM" id="SSF53335">
    <property type="entry name" value="S-adenosyl-L-methionine-dependent methyltransferases"/>
    <property type="match status" value="1"/>
</dbReference>